<dbReference type="PRINTS" id="PR00756">
    <property type="entry name" value="ALADIPTASE"/>
</dbReference>
<dbReference type="GO" id="GO:0042277">
    <property type="term" value="F:peptide binding"/>
    <property type="evidence" value="ECO:0007669"/>
    <property type="project" value="TreeGrafter"/>
</dbReference>
<name>A0A956NH57_UNCEI</name>
<dbReference type="Gene3D" id="2.60.40.1910">
    <property type="match status" value="1"/>
</dbReference>
<dbReference type="GO" id="GO:0006508">
    <property type="term" value="P:proteolysis"/>
    <property type="evidence" value="ECO:0007669"/>
    <property type="project" value="UniProtKB-KW"/>
</dbReference>
<evidence type="ECO:0000259" key="15">
    <source>
        <dbReference type="Pfam" id="PF17900"/>
    </source>
</evidence>
<dbReference type="Pfam" id="PF17900">
    <property type="entry name" value="Peptidase_M1_N"/>
    <property type="match status" value="1"/>
</dbReference>
<accession>A0A956NH57</accession>
<dbReference type="InterPro" id="IPR034016">
    <property type="entry name" value="M1_APN-typ"/>
</dbReference>
<evidence type="ECO:0000259" key="14">
    <source>
        <dbReference type="Pfam" id="PF11838"/>
    </source>
</evidence>
<dbReference type="InterPro" id="IPR001930">
    <property type="entry name" value="Peptidase_M1"/>
</dbReference>
<feature type="site" description="Transition state stabilizer" evidence="11">
    <location>
        <position position="414"/>
    </location>
</feature>
<evidence type="ECO:0000256" key="1">
    <source>
        <dbReference type="ARBA" id="ARBA00000098"/>
    </source>
</evidence>
<evidence type="ECO:0000256" key="6">
    <source>
        <dbReference type="ARBA" id="ARBA00022801"/>
    </source>
</evidence>
<evidence type="ECO:0000256" key="9">
    <source>
        <dbReference type="PIRSR" id="PIRSR634016-1"/>
    </source>
</evidence>
<dbReference type="EC" id="3.4.11.-" evidence="12"/>
<feature type="binding site" evidence="10">
    <location>
        <position position="353"/>
    </location>
    <ligand>
        <name>Zn(2+)</name>
        <dbReference type="ChEBI" id="CHEBI:29105"/>
        <note>catalytic</note>
    </ligand>
</feature>
<dbReference type="Proteomes" id="UP000739538">
    <property type="component" value="Unassembled WGS sequence"/>
</dbReference>
<evidence type="ECO:0000256" key="4">
    <source>
        <dbReference type="ARBA" id="ARBA00022670"/>
    </source>
</evidence>
<keyword evidence="3 12" id="KW-0031">Aminopeptidase</keyword>
<feature type="domain" description="ERAP1-like C-terminal" evidence="14">
    <location>
        <begin position="550"/>
        <end position="862"/>
    </location>
</feature>
<dbReference type="GO" id="GO:0008270">
    <property type="term" value="F:zinc ion binding"/>
    <property type="evidence" value="ECO:0007669"/>
    <property type="project" value="UniProtKB-UniRule"/>
</dbReference>
<dbReference type="SUPFAM" id="SSF63737">
    <property type="entry name" value="Leukotriene A4 hydrolase N-terminal domain"/>
    <property type="match status" value="1"/>
</dbReference>
<dbReference type="AlphaFoldDB" id="A0A956NH57"/>
<keyword evidence="7 10" id="KW-0862">Zinc</keyword>
<gene>
    <name evidence="16" type="ORF">KDA27_24050</name>
</gene>
<keyword evidence="5 10" id="KW-0479">Metal-binding</keyword>
<sequence length="908" mass="99322">MNLPIRPNHTAVGVSLGVATVAVAMAAPVSPAIAEVIRLGSQVVPLEQTVSLHLDPSRDLYSGRCDIRLEVRERAGTFRFHAESMTIESIELSHEGVPASAIWEMLDTATVQVTTEAPLDPGVWDFTVAFHDDYNTNAVSLYKMEASGDAYLFTQFEADDAREAFPCWDEPGFKIPYRLVLTVPAGVTAVSNTPVESETSVDSKDDGAVKRVTFAQTKPLPSYLLAIAVGPFDSHPIEGLGVPGRIYTVRGQAALAAEAASVTPAILHELETYFDRPYPYAKLDFIAVPDFWPGAMEHPGAITYADRVLLREPRFLDARSRRGMRSIIAHELAHQWFGNLVTMEWWDDLWLNESFADWMGDKIVAQLYPELGQDIDAAMDGQAVMEDDAAASVQPIRKTIEDTGALLQGIGVAYNKGKSVLRMFESWIGEDAFRAGVLDYIDAHTWSNATSSDLWEALARHSDAVLPRAMETFIGQPGFPLIEVEPLGGGRVRLSQQRFHNAGRDVASTRWILPVELAFETERGIGTQTVLLAEESQIVDLQTEGADPTWIHPKAGGDGYYRWSLPTEAMNATNEVLRSRGSVPERIDLYANATALLRSGHMSGPDYLDALRDLSEDADPDVLSGLTRYLRTVESDLVDRPDTPMFAQYVSSLCRPALDRIGLAPAPNEPSSIEELRPDLLRWMGCQGRDPSVRAWADRSARAFLADPSAVPPALVGSALAVVGCDGDPEFASTFRARFEAADDPAQRRIFLSALGSFRAEEQRLSALDYALTPSVRSSEVSTIVLGIIKDEPGHDLFADWLMRNFDAYVAKIPPIYHPFLPFAGAGCSKERLAKVETFLSDPSRFQPSFPRSFDQVRDEVRDCVALHEREGDAVRAYLEARVRPTAVGGGTGAGALGGGAGSSSSHE</sequence>
<dbReference type="PANTHER" id="PTHR11533:SF174">
    <property type="entry name" value="PUROMYCIN-SENSITIVE AMINOPEPTIDASE-RELATED"/>
    <property type="match status" value="1"/>
</dbReference>
<reference evidence="16" key="2">
    <citation type="journal article" date="2021" name="Microbiome">
        <title>Successional dynamics and alternative stable states in a saline activated sludge microbial community over 9 years.</title>
        <authorList>
            <person name="Wang Y."/>
            <person name="Ye J."/>
            <person name="Ju F."/>
            <person name="Liu L."/>
            <person name="Boyd J.A."/>
            <person name="Deng Y."/>
            <person name="Parks D.H."/>
            <person name="Jiang X."/>
            <person name="Yin X."/>
            <person name="Woodcroft B.J."/>
            <person name="Tyson G.W."/>
            <person name="Hugenholtz P."/>
            <person name="Polz M.F."/>
            <person name="Zhang T."/>
        </authorList>
    </citation>
    <scope>NUCLEOTIDE SEQUENCE</scope>
    <source>
        <strain evidence="16">HKST-UBA02</strain>
    </source>
</reference>
<keyword evidence="8 12" id="KW-0482">Metalloprotease</keyword>
<evidence type="ECO:0000256" key="8">
    <source>
        <dbReference type="ARBA" id="ARBA00023049"/>
    </source>
</evidence>
<comment type="caution">
    <text evidence="16">The sequence shown here is derived from an EMBL/GenBank/DDBJ whole genome shotgun (WGS) entry which is preliminary data.</text>
</comment>
<proteinExistence type="inferred from homology"/>
<dbReference type="Gene3D" id="1.25.50.20">
    <property type="match status" value="1"/>
</dbReference>
<evidence type="ECO:0000256" key="3">
    <source>
        <dbReference type="ARBA" id="ARBA00022438"/>
    </source>
</evidence>
<dbReference type="InterPro" id="IPR050344">
    <property type="entry name" value="Peptidase_M1_aminopeptidases"/>
</dbReference>
<comment type="similarity">
    <text evidence="2 12">Belongs to the peptidase M1 family.</text>
</comment>
<dbReference type="GO" id="GO:0016020">
    <property type="term" value="C:membrane"/>
    <property type="evidence" value="ECO:0007669"/>
    <property type="project" value="TreeGrafter"/>
</dbReference>
<evidence type="ECO:0000313" key="16">
    <source>
        <dbReference type="EMBL" id="MCA9758889.1"/>
    </source>
</evidence>
<feature type="domain" description="Peptidase M1 membrane alanine aminopeptidase" evidence="13">
    <location>
        <begin position="261"/>
        <end position="472"/>
    </location>
</feature>
<feature type="domain" description="Aminopeptidase N-like N-terminal" evidence="15">
    <location>
        <begin position="45"/>
        <end position="224"/>
    </location>
</feature>
<evidence type="ECO:0000256" key="7">
    <source>
        <dbReference type="ARBA" id="ARBA00022833"/>
    </source>
</evidence>
<dbReference type="InterPro" id="IPR045357">
    <property type="entry name" value="Aminopeptidase_N-like_N"/>
</dbReference>
<dbReference type="GO" id="GO:0005737">
    <property type="term" value="C:cytoplasm"/>
    <property type="evidence" value="ECO:0007669"/>
    <property type="project" value="TreeGrafter"/>
</dbReference>
<comment type="cofactor">
    <cofactor evidence="10 12">
        <name>Zn(2+)</name>
        <dbReference type="ChEBI" id="CHEBI:29105"/>
    </cofactor>
    <text evidence="10 12">Binds 1 zinc ion per subunit.</text>
</comment>
<evidence type="ECO:0000256" key="5">
    <source>
        <dbReference type="ARBA" id="ARBA00022723"/>
    </source>
</evidence>
<dbReference type="GO" id="GO:0043171">
    <property type="term" value="P:peptide catabolic process"/>
    <property type="evidence" value="ECO:0007669"/>
    <property type="project" value="TreeGrafter"/>
</dbReference>
<dbReference type="InterPro" id="IPR027268">
    <property type="entry name" value="Peptidase_M4/M1_CTD_sf"/>
</dbReference>
<dbReference type="InterPro" id="IPR024571">
    <property type="entry name" value="ERAP1-like_C_dom"/>
</dbReference>
<protein>
    <recommendedName>
        <fullName evidence="12">Aminopeptidase</fullName>
        <ecNumber evidence="12">3.4.11.-</ecNumber>
    </recommendedName>
</protein>
<evidence type="ECO:0000313" key="17">
    <source>
        <dbReference type="Proteomes" id="UP000739538"/>
    </source>
</evidence>
<dbReference type="Pfam" id="PF11838">
    <property type="entry name" value="ERAP1_C"/>
    <property type="match status" value="1"/>
</dbReference>
<dbReference type="Gene3D" id="1.10.390.10">
    <property type="entry name" value="Neutral Protease Domain 2"/>
    <property type="match status" value="1"/>
</dbReference>
<evidence type="ECO:0000256" key="12">
    <source>
        <dbReference type="RuleBase" id="RU364040"/>
    </source>
</evidence>
<dbReference type="EMBL" id="JAGQHS010000226">
    <property type="protein sequence ID" value="MCA9758889.1"/>
    <property type="molecule type" value="Genomic_DNA"/>
</dbReference>
<dbReference type="CDD" id="cd09601">
    <property type="entry name" value="M1_APN-Q_like"/>
    <property type="match status" value="1"/>
</dbReference>
<reference evidence="16" key="1">
    <citation type="submission" date="2020-04" db="EMBL/GenBank/DDBJ databases">
        <authorList>
            <person name="Zhang T."/>
        </authorList>
    </citation>
    <scope>NUCLEOTIDE SEQUENCE</scope>
    <source>
        <strain evidence="16">HKST-UBA02</strain>
    </source>
</reference>
<dbReference type="PANTHER" id="PTHR11533">
    <property type="entry name" value="PROTEASE M1 ZINC METALLOPROTEASE"/>
    <property type="match status" value="1"/>
</dbReference>
<evidence type="ECO:0000256" key="10">
    <source>
        <dbReference type="PIRSR" id="PIRSR634016-3"/>
    </source>
</evidence>
<feature type="binding site" evidence="10">
    <location>
        <position position="330"/>
    </location>
    <ligand>
        <name>Zn(2+)</name>
        <dbReference type="ChEBI" id="CHEBI:29105"/>
        <note>catalytic</note>
    </ligand>
</feature>
<evidence type="ECO:0000256" key="2">
    <source>
        <dbReference type="ARBA" id="ARBA00010136"/>
    </source>
</evidence>
<feature type="binding site" evidence="10">
    <location>
        <position position="334"/>
    </location>
    <ligand>
        <name>Zn(2+)</name>
        <dbReference type="ChEBI" id="CHEBI:29105"/>
        <note>catalytic</note>
    </ligand>
</feature>
<keyword evidence="6 12" id="KW-0378">Hydrolase</keyword>
<dbReference type="FunFam" id="1.10.390.10:FF:000013">
    <property type="entry name" value="Aminopeptidase N"/>
    <property type="match status" value="1"/>
</dbReference>
<dbReference type="InterPro" id="IPR014782">
    <property type="entry name" value="Peptidase_M1_dom"/>
</dbReference>
<feature type="active site" description="Proton acceptor" evidence="9">
    <location>
        <position position="331"/>
    </location>
</feature>
<comment type="catalytic activity">
    <reaction evidence="1">
        <text>Release of an N-terminal amino acid, Xaa-|-Yaa- from a peptide, amide or arylamide. Xaa is preferably Ala, but may be most amino acids including Pro (slow action). When a terminal hydrophobic residue is followed by a prolyl residue, the two may be released as an intact Xaa-Pro dipeptide.</text>
        <dbReference type="EC" id="3.4.11.2"/>
    </reaction>
</comment>
<evidence type="ECO:0000259" key="13">
    <source>
        <dbReference type="Pfam" id="PF01433"/>
    </source>
</evidence>
<dbReference type="Gene3D" id="2.60.40.1730">
    <property type="entry name" value="tricorn interacting facor f3 domain"/>
    <property type="match status" value="1"/>
</dbReference>
<keyword evidence="4 12" id="KW-0645">Protease</keyword>
<dbReference type="InterPro" id="IPR042097">
    <property type="entry name" value="Aminopeptidase_N-like_N_sf"/>
</dbReference>
<dbReference type="Pfam" id="PF01433">
    <property type="entry name" value="Peptidase_M1"/>
    <property type="match status" value="1"/>
</dbReference>
<dbReference type="GO" id="GO:0070006">
    <property type="term" value="F:metalloaminopeptidase activity"/>
    <property type="evidence" value="ECO:0007669"/>
    <property type="project" value="TreeGrafter"/>
</dbReference>
<organism evidence="16 17">
    <name type="scientific">Eiseniibacteriota bacterium</name>
    <dbReference type="NCBI Taxonomy" id="2212470"/>
    <lineage>
        <taxon>Bacteria</taxon>
        <taxon>Candidatus Eiseniibacteriota</taxon>
    </lineage>
</organism>
<evidence type="ECO:0000256" key="11">
    <source>
        <dbReference type="PIRSR" id="PIRSR634016-4"/>
    </source>
</evidence>
<dbReference type="GO" id="GO:0005615">
    <property type="term" value="C:extracellular space"/>
    <property type="evidence" value="ECO:0007669"/>
    <property type="project" value="TreeGrafter"/>
</dbReference>
<dbReference type="GO" id="GO:0016285">
    <property type="term" value="F:alanyl aminopeptidase activity"/>
    <property type="evidence" value="ECO:0007669"/>
    <property type="project" value="UniProtKB-EC"/>
</dbReference>
<dbReference type="SUPFAM" id="SSF55486">
    <property type="entry name" value="Metalloproteases ('zincins'), catalytic domain"/>
    <property type="match status" value="1"/>
</dbReference>